<evidence type="ECO:0000256" key="1">
    <source>
        <dbReference type="SAM" id="MobiDB-lite"/>
    </source>
</evidence>
<organism evidence="2 3">
    <name type="scientific">Mycolicibacterium sarraceniae</name>
    <dbReference type="NCBI Taxonomy" id="1534348"/>
    <lineage>
        <taxon>Bacteria</taxon>
        <taxon>Bacillati</taxon>
        <taxon>Actinomycetota</taxon>
        <taxon>Actinomycetes</taxon>
        <taxon>Mycobacteriales</taxon>
        <taxon>Mycobacteriaceae</taxon>
        <taxon>Mycolicibacterium</taxon>
    </lineage>
</organism>
<sequence length="157" mass="16750">MTDTGTADITAEDTTAGTETTADEVASEGATEDTTDSDANADGHQDDDTAETFPRAYVEKLRGQNAKYRDRAKVADTYAQRLHAELVRATGRLADPSDLEFDEDHLDDPDAMAAAVDDLLAAKPHLASRRPTGDIGQGNRGGASEPFSLLGLLKERT</sequence>
<protein>
    <submittedName>
        <fullName evidence="2">Uncharacterized protein</fullName>
    </submittedName>
</protein>
<feature type="region of interest" description="Disordered" evidence="1">
    <location>
        <begin position="1"/>
        <end position="54"/>
    </location>
</feature>
<evidence type="ECO:0000313" key="3">
    <source>
        <dbReference type="Proteomes" id="UP000466445"/>
    </source>
</evidence>
<dbReference type="RefSeq" id="WP_235677852.1">
    <property type="nucleotide sequence ID" value="NZ_AP022595.1"/>
</dbReference>
<name>A0A7I7SX18_9MYCO</name>
<gene>
    <name evidence="2" type="ORF">MSAR_42960</name>
</gene>
<feature type="region of interest" description="Disordered" evidence="1">
    <location>
        <begin position="124"/>
        <end position="157"/>
    </location>
</feature>
<feature type="compositionally biased region" description="Acidic residues" evidence="1">
    <location>
        <begin position="21"/>
        <end position="36"/>
    </location>
</feature>
<dbReference type="EMBL" id="AP022595">
    <property type="protein sequence ID" value="BBY61160.1"/>
    <property type="molecule type" value="Genomic_DNA"/>
</dbReference>
<dbReference type="AlphaFoldDB" id="A0A7I7SX18"/>
<proteinExistence type="predicted"/>
<reference evidence="2 3" key="1">
    <citation type="journal article" date="2019" name="Emerg. Microbes Infect.">
        <title>Comprehensive subspecies identification of 175 nontuberculous mycobacteria species based on 7547 genomic profiles.</title>
        <authorList>
            <person name="Matsumoto Y."/>
            <person name="Kinjo T."/>
            <person name="Motooka D."/>
            <person name="Nabeya D."/>
            <person name="Jung N."/>
            <person name="Uechi K."/>
            <person name="Horii T."/>
            <person name="Iida T."/>
            <person name="Fujita J."/>
            <person name="Nakamura S."/>
        </authorList>
    </citation>
    <scope>NUCLEOTIDE SEQUENCE [LARGE SCALE GENOMIC DNA]</scope>
    <source>
        <strain evidence="2 3">JCM 30395</strain>
    </source>
</reference>
<accession>A0A7I7SX18</accession>
<evidence type="ECO:0000313" key="2">
    <source>
        <dbReference type="EMBL" id="BBY61160.1"/>
    </source>
</evidence>
<dbReference type="KEGG" id="msar:MSAR_42960"/>
<dbReference type="Proteomes" id="UP000466445">
    <property type="component" value="Chromosome"/>
</dbReference>
<feature type="compositionally biased region" description="Low complexity" evidence="1">
    <location>
        <begin position="1"/>
        <end position="20"/>
    </location>
</feature>
<keyword evidence="3" id="KW-1185">Reference proteome</keyword>